<dbReference type="eggNOG" id="ENOG5033CDI">
    <property type="taxonomic scope" value="Bacteria"/>
</dbReference>
<dbReference type="AlphaFoldDB" id="M4V828"/>
<feature type="compositionally biased region" description="Low complexity" evidence="1">
    <location>
        <begin position="156"/>
        <end position="174"/>
    </location>
</feature>
<dbReference type="STRING" id="1184267.A11Q_1157"/>
<dbReference type="Proteomes" id="UP000012040">
    <property type="component" value="Chromosome"/>
</dbReference>
<dbReference type="HOGENOM" id="CLU_724947_0_0_7"/>
<sequence length="381" mass="41917">MRLKYFALSFLIIAGMTYFSVTQRTAVPWFESSSSAFWSPSSFSRSVSQPAFDAISETLTAARSESENQKNSALKAIEETEAPLHFAPAAATHTWNFSGTGLKESEVSSYLQNTPPKAIYFFRGNELVPISAPLGYDGDLTQYLFVSDLNTIQDIQQQREAQAEQEQAAGQDAQAADRDSTDKDSLEKPLPENAFEVVSFTAGKRDDGSVLVPVNPNILQALQGPDYSLEPFNWRDDGEMRAHLSTILSFGHGGELVLKVSGQGYLKNKAGFDFALYENAFRTGSGLNVVQEFARVGVSNSLEEDFHWFPCDPLQNILSGCLGAVPTAEGGDQFDLTVVGLTEARYIKIQDLGINKNNTSRWPTEGCDLDAVRLFHAYTQE</sequence>
<dbReference type="EMBL" id="CP003537">
    <property type="protein sequence ID" value="AGH95373.1"/>
    <property type="molecule type" value="Genomic_DNA"/>
</dbReference>
<dbReference type="PATRIC" id="fig|1184267.3.peg.1170"/>
<evidence type="ECO:0000313" key="3">
    <source>
        <dbReference type="Proteomes" id="UP000012040"/>
    </source>
</evidence>
<accession>M4V828</accession>
<evidence type="ECO:0000313" key="2">
    <source>
        <dbReference type="EMBL" id="AGH95373.1"/>
    </source>
</evidence>
<feature type="region of interest" description="Disordered" evidence="1">
    <location>
        <begin position="156"/>
        <end position="188"/>
    </location>
</feature>
<protein>
    <submittedName>
        <fullName evidence="2">Uncharacterized protein</fullName>
    </submittedName>
</protein>
<proteinExistence type="predicted"/>
<reference evidence="2 3" key="1">
    <citation type="journal article" date="2013" name="ISME J.">
        <title>By their genes ye shall know them: genomic signatures of predatory bacteria.</title>
        <authorList>
            <person name="Pasternak Z."/>
            <person name="Pietrokovski S."/>
            <person name="Rotem O."/>
            <person name="Gophna U."/>
            <person name="Lurie-Weinberger M.N."/>
            <person name="Jurkevitch E."/>
        </authorList>
    </citation>
    <scope>NUCLEOTIDE SEQUENCE [LARGE SCALE GENOMIC DNA]</scope>
    <source>
        <strain evidence="2 3">JSS</strain>
    </source>
</reference>
<evidence type="ECO:0000256" key="1">
    <source>
        <dbReference type="SAM" id="MobiDB-lite"/>
    </source>
</evidence>
<keyword evidence="3" id="KW-1185">Reference proteome</keyword>
<dbReference type="KEGG" id="bex:A11Q_1157"/>
<name>M4V828_9BACT</name>
<feature type="compositionally biased region" description="Basic and acidic residues" evidence="1">
    <location>
        <begin position="175"/>
        <end position="188"/>
    </location>
</feature>
<organism evidence="2 3">
    <name type="scientific">Pseudobdellovibrio exovorus JSS</name>
    <dbReference type="NCBI Taxonomy" id="1184267"/>
    <lineage>
        <taxon>Bacteria</taxon>
        <taxon>Pseudomonadati</taxon>
        <taxon>Bdellovibrionota</taxon>
        <taxon>Bdellovibrionia</taxon>
        <taxon>Bdellovibrionales</taxon>
        <taxon>Pseudobdellovibrionaceae</taxon>
        <taxon>Pseudobdellovibrio</taxon>
    </lineage>
</organism>
<gene>
    <name evidence="2" type="ORF">A11Q_1157</name>
</gene>